<sequence>MLTLHLQPELASPLKDHLGRHSSSPPSKVGFSDTLLGLEQEVQFIPARVEGFTEPYFLLNALRVIRCIDDARCGEVLYWLPKDNRPDKLGQYRNVRSLRVDPQKVGNSNIFRPWGWTVALIVSERIKLAMESAGITGTEFTEA</sequence>
<comment type="caution">
    <text evidence="2">The sequence shown here is derived from an EMBL/GenBank/DDBJ whole genome shotgun (WGS) entry which is preliminary data.</text>
</comment>
<evidence type="ECO:0000313" key="2">
    <source>
        <dbReference type="EMBL" id="MCY1077196.1"/>
    </source>
</evidence>
<dbReference type="Proteomes" id="UP001207654">
    <property type="component" value="Unassembled WGS sequence"/>
</dbReference>
<gene>
    <name evidence="2" type="ORF">OV287_22230</name>
</gene>
<keyword evidence="3" id="KW-1185">Reference proteome</keyword>
<reference evidence="2 3" key="1">
    <citation type="submission" date="2022-11" db="EMBL/GenBank/DDBJ databases">
        <title>Minimal conservation of predation-associated metabolite biosynthetic gene clusters underscores biosynthetic potential of Myxococcota including descriptions for ten novel species: Archangium lansinium sp. nov., Myxococcus landrumus sp. nov., Nannocystis bai.</title>
        <authorList>
            <person name="Ahearne A."/>
            <person name="Stevens C."/>
            <person name="Phillips K."/>
        </authorList>
    </citation>
    <scope>NUCLEOTIDE SEQUENCE [LARGE SCALE GENOMIC DNA]</scope>
    <source>
        <strain evidence="2 3">MIWBW</strain>
    </source>
</reference>
<evidence type="ECO:0000313" key="3">
    <source>
        <dbReference type="Proteomes" id="UP001207654"/>
    </source>
</evidence>
<proteinExistence type="predicted"/>
<dbReference type="RefSeq" id="WP_267536042.1">
    <property type="nucleotide sequence ID" value="NZ_JAPNKA010000001.1"/>
</dbReference>
<dbReference type="EMBL" id="JAPNKA010000001">
    <property type="protein sequence ID" value="MCY1077196.1"/>
    <property type="molecule type" value="Genomic_DNA"/>
</dbReference>
<evidence type="ECO:0000259" key="1">
    <source>
        <dbReference type="Pfam" id="PF07791"/>
    </source>
</evidence>
<protein>
    <recommendedName>
        <fullName evidence="1">Immunity MXAN-0049 protein domain-containing protein</fullName>
    </recommendedName>
</protein>
<accession>A0ABT4A793</accession>
<organism evidence="2 3">
    <name type="scientific">Archangium lansingense</name>
    <dbReference type="NCBI Taxonomy" id="2995310"/>
    <lineage>
        <taxon>Bacteria</taxon>
        <taxon>Pseudomonadati</taxon>
        <taxon>Myxococcota</taxon>
        <taxon>Myxococcia</taxon>
        <taxon>Myxococcales</taxon>
        <taxon>Cystobacterineae</taxon>
        <taxon>Archangiaceae</taxon>
        <taxon>Archangium</taxon>
    </lineage>
</organism>
<dbReference type="InterPro" id="IPR012433">
    <property type="entry name" value="Imm11"/>
</dbReference>
<dbReference type="Pfam" id="PF07791">
    <property type="entry name" value="Imm11"/>
    <property type="match status" value="1"/>
</dbReference>
<feature type="domain" description="Immunity MXAN-0049 protein" evidence="1">
    <location>
        <begin position="50"/>
        <end position="142"/>
    </location>
</feature>
<name>A0ABT4A793_9BACT</name>